<dbReference type="STRING" id="582744.Msip34_2131"/>
<dbReference type="eggNOG" id="COG1959">
    <property type="taxonomic scope" value="Bacteria"/>
</dbReference>
<dbReference type="PANTHER" id="PTHR33221">
    <property type="entry name" value="WINGED HELIX-TURN-HELIX TRANSCRIPTIONAL REGULATOR, RRF2 FAMILY"/>
    <property type="match status" value="1"/>
</dbReference>
<dbReference type="KEGG" id="mei:Msip34_2131"/>
<evidence type="ECO:0000256" key="1">
    <source>
        <dbReference type="ARBA" id="ARBA00023125"/>
    </source>
</evidence>
<sequence>MMPLMQLTKFTDLGLRALMYVSQSTHTRMVSITELAQQLNVPRNHLIKVVTFLNKTGWIQATRGPGGGLRLGMDPASLSLGLVVRTLEGKQSLVDCAQPACPLAGSCGLKGVLDESLDVFYRHLDTYTLADVTPKHTSEIIVRLQQKHLQTMTA</sequence>
<dbReference type="InterPro" id="IPR000944">
    <property type="entry name" value="Tscrpt_reg_Rrf2"/>
</dbReference>
<protein>
    <submittedName>
        <fullName evidence="2">Transcriptional regulator, BadM/Rrf2 family</fullName>
    </submittedName>
</protein>
<dbReference type="GO" id="GO:0003677">
    <property type="term" value="F:DNA binding"/>
    <property type="evidence" value="ECO:0007669"/>
    <property type="project" value="UniProtKB-KW"/>
</dbReference>
<dbReference type="EMBL" id="CP001674">
    <property type="protein sequence ID" value="ACT51373.1"/>
    <property type="molecule type" value="Genomic_DNA"/>
</dbReference>
<dbReference type="OrthoDB" id="9795923at2"/>
<accession>C6X7A8</accession>
<evidence type="ECO:0000313" key="3">
    <source>
        <dbReference type="Proteomes" id="UP000002743"/>
    </source>
</evidence>
<reference evidence="3" key="1">
    <citation type="submission" date="2009-07" db="EMBL/GenBank/DDBJ databases">
        <title>Complete sequence of chromosome of Methylovorus sp. SIP3-4.</title>
        <authorList>
            <person name="Lucas S."/>
            <person name="Copeland A."/>
            <person name="Lapidus A."/>
            <person name="Glavina del Rio T."/>
            <person name="Tice H."/>
            <person name="Bruce D."/>
            <person name="Goodwin L."/>
            <person name="Pitluck S."/>
            <person name="Clum A."/>
            <person name="Larimer F."/>
            <person name="Land M."/>
            <person name="Hauser L."/>
            <person name="Kyrpides N."/>
            <person name="Mikhailova N."/>
            <person name="Kayluzhnaya M."/>
            <person name="Chistoserdova L."/>
        </authorList>
    </citation>
    <scope>NUCLEOTIDE SEQUENCE [LARGE SCALE GENOMIC DNA]</scope>
    <source>
        <strain evidence="3">SIP3-4</strain>
    </source>
</reference>
<dbReference type="HOGENOM" id="CLU_107144_2_0_4"/>
<organism evidence="2 3">
    <name type="scientific">Methylovorus glucosotrophus (strain SIP3-4)</name>
    <dbReference type="NCBI Taxonomy" id="582744"/>
    <lineage>
        <taxon>Bacteria</taxon>
        <taxon>Pseudomonadati</taxon>
        <taxon>Pseudomonadota</taxon>
        <taxon>Betaproteobacteria</taxon>
        <taxon>Nitrosomonadales</taxon>
        <taxon>Methylophilaceae</taxon>
        <taxon>Methylovorus</taxon>
    </lineage>
</organism>
<dbReference type="PANTHER" id="PTHR33221:SF4">
    <property type="entry name" value="HTH-TYPE TRANSCRIPTIONAL REPRESSOR NSRR"/>
    <property type="match status" value="1"/>
</dbReference>
<gene>
    <name evidence="2" type="ordered locus">Msip34_2131</name>
</gene>
<dbReference type="SUPFAM" id="SSF46785">
    <property type="entry name" value="Winged helix' DNA-binding domain"/>
    <property type="match status" value="1"/>
</dbReference>
<dbReference type="NCBIfam" id="TIGR00738">
    <property type="entry name" value="rrf2_super"/>
    <property type="match status" value="1"/>
</dbReference>
<keyword evidence="3" id="KW-1185">Reference proteome</keyword>
<proteinExistence type="predicted"/>
<keyword evidence="1" id="KW-0238">DNA-binding</keyword>
<reference evidence="2 3" key="2">
    <citation type="journal article" date="2011" name="J. Bacteriol.">
        <title>Genomes of three methylotrophs from a single niche uncover genetic and metabolic divergence of Methylophilaceae.</title>
        <authorList>
            <person name="Lapidus A."/>
            <person name="Clum A."/>
            <person name="Labutti K."/>
            <person name="Kaluzhnaya M.G."/>
            <person name="Lim S."/>
            <person name="Beck D.A."/>
            <person name="Glavina Del Rio T."/>
            <person name="Nolan M."/>
            <person name="Mavromatis K."/>
            <person name="Huntemann M."/>
            <person name="Lucas S."/>
            <person name="Lidstrom M.E."/>
            <person name="Ivanova N."/>
            <person name="Chistoserdova L."/>
        </authorList>
    </citation>
    <scope>NUCLEOTIDE SEQUENCE [LARGE SCALE GENOMIC DNA]</scope>
    <source>
        <strain evidence="2 3">SIP3-4</strain>
    </source>
</reference>
<dbReference type="Pfam" id="PF02082">
    <property type="entry name" value="Rrf2"/>
    <property type="match status" value="1"/>
</dbReference>
<dbReference type="PROSITE" id="PS51197">
    <property type="entry name" value="HTH_RRF2_2"/>
    <property type="match status" value="1"/>
</dbReference>
<dbReference type="Proteomes" id="UP000002743">
    <property type="component" value="Chromosome"/>
</dbReference>
<dbReference type="InterPro" id="IPR036390">
    <property type="entry name" value="WH_DNA-bd_sf"/>
</dbReference>
<dbReference type="GO" id="GO:0005829">
    <property type="term" value="C:cytosol"/>
    <property type="evidence" value="ECO:0007669"/>
    <property type="project" value="TreeGrafter"/>
</dbReference>
<dbReference type="GO" id="GO:0003700">
    <property type="term" value="F:DNA-binding transcription factor activity"/>
    <property type="evidence" value="ECO:0007669"/>
    <property type="project" value="TreeGrafter"/>
</dbReference>
<dbReference type="AlphaFoldDB" id="C6X7A8"/>
<dbReference type="Gene3D" id="1.10.10.10">
    <property type="entry name" value="Winged helix-like DNA-binding domain superfamily/Winged helix DNA-binding domain"/>
    <property type="match status" value="1"/>
</dbReference>
<dbReference type="InterPro" id="IPR036388">
    <property type="entry name" value="WH-like_DNA-bd_sf"/>
</dbReference>
<evidence type="ECO:0000313" key="2">
    <source>
        <dbReference type="EMBL" id="ACT51373.1"/>
    </source>
</evidence>
<name>C6X7A8_METGS</name>